<feature type="region of interest" description="Disordered" evidence="2">
    <location>
        <begin position="589"/>
        <end position="619"/>
    </location>
</feature>
<feature type="compositionally biased region" description="Polar residues" evidence="2">
    <location>
        <begin position="593"/>
        <end position="619"/>
    </location>
</feature>
<reference evidence="3" key="1">
    <citation type="submission" date="2017-04" db="EMBL/GenBank/DDBJ databases">
        <title>Population genomics of picophytoplankton unveils novel chromosome hypervariability.</title>
        <authorList>
            <consortium name="DOE Joint Genome Institute"/>
            <person name="Blanc-Mathieu R."/>
            <person name="Krasovec M."/>
            <person name="Hebrard M."/>
            <person name="Yau S."/>
            <person name="Desgranges E."/>
            <person name="Martin J."/>
            <person name="Schackwitz W."/>
            <person name="Kuo A."/>
            <person name="Salin G."/>
            <person name="Donnadieu C."/>
            <person name="Desdevises Y."/>
            <person name="Sanchez-Ferandin S."/>
            <person name="Moreau H."/>
            <person name="Rivals E."/>
            <person name="Grigoriev I.V."/>
            <person name="Grimsley N."/>
            <person name="Eyre-Walker A."/>
            <person name="Piganeau G."/>
        </authorList>
    </citation>
    <scope>NUCLEOTIDE SEQUENCE [LARGE SCALE GENOMIC DNA]</scope>
    <source>
        <strain evidence="3">RCC 1115</strain>
    </source>
</reference>
<evidence type="ECO:0000256" key="2">
    <source>
        <dbReference type="SAM" id="MobiDB-lite"/>
    </source>
</evidence>
<keyword evidence="1" id="KW-0175">Coiled coil</keyword>
<feature type="coiled-coil region" evidence="1">
    <location>
        <begin position="445"/>
        <end position="528"/>
    </location>
</feature>
<gene>
    <name evidence="3" type="ORF">BE221DRAFT_194815</name>
</gene>
<dbReference type="EMBL" id="KZ155832">
    <property type="protein sequence ID" value="OUS43385.1"/>
    <property type="molecule type" value="Genomic_DNA"/>
</dbReference>
<sequence length="619" mass="69210">MRVPARAPLEAIDGNVATREPTALEALAATVRATPEKSSPTVSGRTTVARRRTTTTTDAVARERREDDGCDGDRADVGNRDDDGRYAETVALLRRATRALRSERERSAELEVELENSVEETRARIREREKAEAEAGRAVREVRAEMDALARTLEEVVESRRKAREETATREKEKAALEEMLEREREAHGREIEELQAEMEIARASAENSLRVTRTRDGIEVTAELYEQSHAMEKKALKEAQRARNALVEQKKTSEALEKRLRETRSRADLAEAKCRELKSAQKRWERLELSGDAAFAQSPSPSMTPKTLRQSHRDVRAYAAQRVDVLEKDVKTTKSEATLVAAELDSKLAAESGMRGATQGALESARARIRVLEGERDVLRAQLDAAQSEVADLKMSIKLTEERAVQAEETAAREIANAMDAVDRMRSAEDALGEAAHENAVALKAKSAMKRREFSEQLRALEERIRIAEVERDVATQRFRDSNDARRAAEAELEAIRADPNSIAERVREAETRAQRAEDELENVRKAALAGRRAANETLSPRSTSVSEPKHSRSNVIEASSFRLVKPTQARRHPREVAVDLVHSLREKLEASSPSWTRKSNSRLTSTDPSFTTPTKHA</sequence>
<feature type="region of interest" description="Disordered" evidence="2">
    <location>
        <begin position="32"/>
        <end position="76"/>
    </location>
</feature>
<name>A0A1Y5I8P4_OSTTA</name>
<feature type="compositionally biased region" description="Basic and acidic residues" evidence="2">
    <location>
        <begin position="60"/>
        <end position="76"/>
    </location>
</feature>
<feature type="region of interest" description="Disordered" evidence="2">
    <location>
        <begin position="529"/>
        <end position="561"/>
    </location>
</feature>
<evidence type="ECO:0000256" key="1">
    <source>
        <dbReference type="SAM" id="Coils"/>
    </source>
</evidence>
<feature type="compositionally biased region" description="Polar residues" evidence="2">
    <location>
        <begin position="538"/>
        <end position="548"/>
    </location>
</feature>
<organism evidence="3">
    <name type="scientific">Ostreococcus tauri</name>
    <name type="common">Marine green alga</name>
    <dbReference type="NCBI Taxonomy" id="70448"/>
    <lineage>
        <taxon>Eukaryota</taxon>
        <taxon>Viridiplantae</taxon>
        <taxon>Chlorophyta</taxon>
        <taxon>Mamiellophyceae</taxon>
        <taxon>Mamiellales</taxon>
        <taxon>Bathycoccaceae</taxon>
        <taxon>Ostreococcus</taxon>
    </lineage>
</organism>
<protein>
    <submittedName>
        <fullName evidence="3">Uncharacterized protein</fullName>
    </submittedName>
</protein>
<feature type="coiled-coil region" evidence="1">
    <location>
        <begin position="363"/>
        <end position="418"/>
    </location>
</feature>
<proteinExistence type="predicted"/>
<feature type="coiled-coil region" evidence="1">
    <location>
        <begin position="93"/>
        <end position="288"/>
    </location>
</feature>
<accession>A0A1Y5I8P4</accession>
<dbReference type="AlphaFoldDB" id="A0A1Y5I8P4"/>
<evidence type="ECO:0000313" key="3">
    <source>
        <dbReference type="EMBL" id="OUS43385.1"/>
    </source>
</evidence>
<dbReference type="Proteomes" id="UP000195557">
    <property type="component" value="Unassembled WGS sequence"/>
</dbReference>